<dbReference type="InterPro" id="IPR013022">
    <property type="entry name" value="Xyl_isomerase-like_TIM-brl"/>
</dbReference>
<organism evidence="2 3">
    <name type="scientific">Microlunatus soli</name>
    <dbReference type="NCBI Taxonomy" id="630515"/>
    <lineage>
        <taxon>Bacteria</taxon>
        <taxon>Bacillati</taxon>
        <taxon>Actinomycetota</taxon>
        <taxon>Actinomycetes</taxon>
        <taxon>Propionibacteriales</taxon>
        <taxon>Propionibacteriaceae</taxon>
        <taxon>Microlunatus</taxon>
    </lineage>
</organism>
<dbReference type="Gene3D" id="3.20.20.150">
    <property type="entry name" value="Divalent-metal-dependent TIM barrel enzymes"/>
    <property type="match status" value="1"/>
</dbReference>
<dbReference type="AlphaFoldDB" id="A0A1H1XBL8"/>
<sequence>MPTLGTDKLSVQLYTVREALTEDVDGTLARIAEIGYKLVEPFGFQKFFDGLSAGLSTYGLSAPTTHSSLVDADVDDVLAAAKELGISTVIDPHTDPARWQSADDIVAIAKSLNAAAEKAAALGLTVGYHNHAFELESVIDGKHGLEILADNLAPEVILEVDTYWAAGGGADVPALLGKLGDRVQALHIKDGDGSKDVKKQVAVGDGSLPVWDFINAAPNMKYGVVELDDSAGDRFVAVADSFGYLTGKAA</sequence>
<evidence type="ECO:0000259" key="1">
    <source>
        <dbReference type="Pfam" id="PF01261"/>
    </source>
</evidence>
<dbReference type="Proteomes" id="UP000199103">
    <property type="component" value="Chromosome I"/>
</dbReference>
<dbReference type="SUPFAM" id="SSF51658">
    <property type="entry name" value="Xylose isomerase-like"/>
    <property type="match status" value="1"/>
</dbReference>
<dbReference type="PANTHER" id="PTHR12110">
    <property type="entry name" value="HYDROXYPYRUVATE ISOMERASE"/>
    <property type="match status" value="1"/>
</dbReference>
<dbReference type="Pfam" id="PF01261">
    <property type="entry name" value="AP_endonuc_2"/>
    <property type="match status" value="1"/>
</dbReference>
<dbReference type="OrthoDB" id="5182842at2"/>
<gene>
    <name evidence="2" type="ORF">SAMN04489812_4014</name>
</gene>
<dbReference type="GO" id="GO:0016853">
    <property type="term" value="F:isomerase activity"/>
    <property type="evidence" value="ECO:0007669"/>
    <property type="project" value="UniProtKB-KW"/>
</dbReference>
<dbReference type="InterPro" id="IPR036237">
    <property type="entry name" value="Xyl_isomerase-like_sf"/>
</dbReference>
<evidence type="ECO:0000313" key="2">
    <source>
        <dbReference type="EMBL" id="SDT06718.1"/>
    </source>
</evidence>
<name>A0A1H1XBL8_9ACTN</name>
<proteinExistence type="predicted"/>
<accession>A0A1H1XBL8</accession>
<dbReference type="InterPro" id="IPR050312">
    <property type="entry name" value="IolE/XylAMocC-like"/>
</dbReference>
<keyword evidence="3" id="KW-1185">Reference proteome</keyword>
<evidence type="ECO:0000313" key="3">
    <source>
        <dbReference type="Proteomes" id="UP000199103"/>
    </source>
</evidence>
<dbReference type="PANTHER" id="PTHR12110:SF41">
    <property type="entry name" value="INOSOSE DEHYDRATASE"/>
    <property type="match status" value="1"/>
</dbReference>
<dbReference type="RefSeq" id="WP_091527196.1">
    <property type="nucleotide sequence ID" value="NZ_LT629772.1"/>
</dbReference>
<protein>
    <submittedName>
        <fullName evidence="2">Sugar phosphate isomerase/epimerase</fullName>
    </submittedName>
</protein>
<dbReference type="EMBL" id="LT629772">
    <property type="protein sequence ID" value="SDT06718.1"/>
    <property type="molecule type" value="Genomic_DNA"/>
</dbReference>
<reference evidence="2 3" key="1">
    <citation type="submission" date="2016-10" db="EMBL/GenBank/DDBJ databases">
        <authorList>
            <person name="de Groot N.N."/>
        </authorList>
    </citation>
    <scope>NUCLEOTIDE SEQUENCE [LARGE SCALE GENOMIC DNA]</scope>
    <source>
        <strain evidence="2 3">DSM 21800</strain>
    </source>
</reference>
<dbReference type="STRING" id="630515.SAMN04489812_4014"/>
<keyword evidence="2" id="KW-0413">Isomerase</keyword>
<feature type="domain" description="Xylose isomerase-like TIM barrel" evidence="1">
    <location>
        <begin position="72"/>
        <end position="222"/>
    </location>
</feature>